<dbReference type="AlphaFoldDB" id="A0A271IZB2"/>
<dbReference type="GO" id="GO:0016020">
    <property type="term" value="C:membrane"/>
    <property type="evidence" value="ECO:0007669"/>
    <property type="project" value="UniProtKB-SubCell"/>
</dbReference>
<feature type="transmembrane region" description="Helical" evidence="6">
    <location>
        <begin position="116"/>
        <end position="134"/>
    </location>
</feature>
<evidence type="ECO:0000256" key="5">
    <source>
        <dbReference type="SAM" id="MobiDB-lite"/>
    </source>
</evidence>
<comment type="subcellular location">
    <subcellularLocation>
        <location evidence="1">Membrane</location>
        <topology evidence="1">Multi-pass membrane protein</topology>
    </subcellularLocation>
</comment>
<dbReference type="InterPro" id="IPR046483">
    <property type="entry name" value="DUF6576"/>
</dbReference>
<keyword evidence="4 6" id="KW-0472">Membrane</keyword>
<organism evidence="9 10">
    <name type="scientific">Rubrivirga marina</name>
    <dbReference type="NCBI Taxonomy" id="1196024"/>
    <lineage>
        <taxon>Bacteria</taxon>
        <taxon>Pseudomonadati</taxon>
        <taxon>Rhodothermota</taxon>
        <taxon>Rhodothermia</taxon>
        <taxon>Rhodothermales</taxon>
        <taxon>Rubricoccaceae</taxon>
        <taxon>Rubrivirga</taxon>
    </lineage>
</organism>
<keyword evidence="10" id="KW-1185">Reference proteome</keyword>
<dbReference type="RefSeq" id="WP_095510210.1">
    <property type="nucleotide sequence ID" value="NZ_MQWD01000001.1"/>
</dbReference>
<comment type="caution">
    <text evidence="9">The sequence shown here is derived from an EMBL/GenBank/DDBJ whole genome shotgun (WGS) entry which is preliminary data.</text>
</comment>
<accession>A0A271IZB2</accession>
<keyword evidence="3 6" id="KW-1133">Transmembrane helix</keyword>
<feature type="transmembrane region" description="Helical" evidence="6">
    <location>
        <begin position="33"/>
        <end position="56"/>
    </location>
</feature>
<dbReference type="GO" id="GO:0004252">
    <property type="term" value="F:serine-type endopeptidase activity"/>
    <property type="evidence" value="ECO:0007669"/>
    <property type="project" value="InterPro"/>
</dbReference>
<feature type="transmembrane region" description="Helical" evidence="6">
    <location>
        <begin position="141"/>
        <end position="159"/>
    </location>
</feature>
<name>A0A271IZB2_9BACT</name>
<feature type="compositionally biased region" description="Low complexity" evidence="5">
    <location>
        <begin position="232"/>
        <end position="247"/>
    </location>
</feature>
<dbReference type="EMBL" id="MQWD01000001">
    <property type="protein sequence ID" value="PAP76552.1"/>
    <property type="molecule type" value="Genomic_DNA"/>
</dbReference>
<keyword evidence="2 6" id="KW-0812">Transmembrane</keyword>
<sequence>MAAADSPLFRFQLWRAALPPALRLLLTVNLVTYLAYVVLALLAAFGVPAIAVVDYLMLPASPEGALRLPWTPLTYGFVNAFGGFFGLISFVFGFYWLQWMGRDYEESYGAHRLFGLYVLGALGGAVVGLALGALLPMPRPFYFGLWTPVTAVLCAVATLHPDRQIGLFLLGVVPMKWIAVGFVVLSLAFSADLTVLGAALAGVLFGRAQRAGRDPAFWAAPLFGARRRRPAAKAAPVRNSPFGRSKAAGGGRPGAAPSARLDVDAILDKILEKGYDSLTAEEKEALDRASRD</sequence>
<evidence type="ECO:0000256" key="1">
    <source>
        <dbReference type="ARBA" id="ARBA00004141"/>
    </source>
</evidence>
<evidence type="ECO:0000256" key="4">
    <source>
        <dbReference type="ARBA" id="ARBA00023136"/>
    </source>
</evidence>
<dbReference type="Gene3D" id="1.20.1540.10">
    <property type="entry name" value="Rhomboid-like"/>
    <property type="match status" value="1"/>
</dbReference>
<evidence type="ECO:0000259" key="8">
    <source>
        <dbReference type="Pfam" id="PF20216"/>
    </source>
</evidence>
<dbReference type="OrthoDB" id="680602at2"/>
<reference evidence="9 10" key="1">
    <citation type="submission" date="2016-11" db="EMBL/GenBank/DDBJ databases">
        <title>Study of marine rhodopsin-containing bacteria.</title>
        <authorList>
            <person name="Yoshizawa S."/>
            <person name="Kumagai Y."/>
            <person name="Kogure K."/>
        </authorList>
    </citation>
    <scope>NUCLEOTIDE SEQUENCE [LARGE SCALE GENOMIC DNA]</scope>
    <source>
        <strain evidence="9 10">SAORIC-28</strain>
    </source>
</reference>
<evidence type="ECO:0000256" key="2">
    <source>
        <dbReference type="ARBA" id="ARBA00022692"/>
    </source>
</evidence>
<feature type="region of interest" description="Disordered" evidence="5">
    <location>
        <begin position="231"/>
        <end position="258"/>
    </location>
</feature>
<dbReference type="Pfam" id="PF01694">
    <property type="entry name" value="Rhomboid"/>
    <property type="match status" value="1"/>
</dbReference>
<evidence type="ECO:0000256" key="3">
    <source>
        <dbReference type="ARBA" id="ARBA00022989"/>
    </source>
</evidence>
<protein>
    <submittedName>
        <fullName evidence="9">Uncharacterized protein</fullName>
    </submittedName>
</protein>
<evidence type="ECO:0000256" key="6">
    <source>
        <dbReference type="SAM" id="Phobius"/>
    </source>
</evidence>
<feature type="domain" description="Peptidase S54 rhomboid" evidence="7">
    <location>
        <begin position="84"/>
        <end position="206"/>
    </location>
</feature>
<dbReference type="Proteomes" id="UP000216339">
    <property type="component" value="Unassembled WGS sequence"/>
</dbReference>
<evidence type="ECO:0000259" key="7">
    <source>
        <dbReference type="Pfam" id="PF01694"/>
    </source>
</evidence>
<feature type="domain" description="DUF6576" evidence="8">
    <location>
        <begin position="262"/>
        <end position="291"/>
    </location>
</feature>
<dbReference type="InterPro" id="IPR035952">
    <property type="entry name" value="Rhomboid-like_sf"/>
</dbReference>
<dbReference type="InterPro" id="IPR022764">
    <property type="entry name" value="Peptidase_S54_rhomboid_dom"/>
</dbReference>
<dbReference type="SUPFAM" id="SSF144091">
    <property type="entry name" value="Rhomboid-like"/>
    <property type="match status" value="1"/>
</dbReference>
<evidence type="ECO:0000313" key="9">
    <source>
        <dbReference type="EMBL" id="PAP76552.1"/>
    </source>
</evidence>
<gene>
    <name evidence="9" type="ORF">BSZ37_08910</name>
</gene>
<feature type="transmembrane region" description="Helical" evidence="6">
    <location>
        <begin position="77"/>
        <end position="96"/>
    </location>
</feature>
<proteinExistence type="predicted"/>
<evidence type="ECO:0000313" key="10">
    <source>
        <dbReference type="Proteomes" id="UP000216339"/>
    </source>
</evidence>
<dbReference type="Pfam" id="PF20216">
    <property type="entry name" value="DUF6576"/>
    <property type="match status" value="1"/>
</dbReference>